<keyword evidence="2" id="KW-1185">Reference proteome</keyword>
<accession>A0AAV7FW84</accession>
<dbReference type="AlphaFoldDB" id="A0AAV7FW84"/>
<protein>
    <submittedName>
        <fullName evidence="1">Uncharacterized protein</fullName>
    </submittedName>
</protein>
<evidence type="ECO:0000313" key="2">
    <source>
        <dbReference type="Proteomes" id="UP000775213"/>
    </source>
</evidence>
<organism evidence="1 2">
    <name type="scientific">Dendrobium chrysotoxum</name>
    <name type="common">Orchid</name>
    <dbReference type="NCBI Taxonomy" id="161865"/>
    <lineage>
        <taxon>Eukaryota</taxon>
        <taxon>Viridiplantae</taxon>
        <taxon>Streptophyta</taxon>
        <taxon>Embryophyta</taxon>
        <taxon>Tracheophyta</taxon>
        <taxon>Spermatophyta</taxon>
        <taxon>Magnoliopsida</taxon>
        <taxon>Liliopsida</taxon>
        <taxon>Asparagales</taxon>
        <taxon>Orchidaceae</taxon>
        <taxon>Epidendroideae</taxon>
        <taxon>Malaxideae</taxon>
        <taxon>Dendrobiinae</taxon>
        <taxon>Dendrobium</taxon>
    </lineage>
</organism>
<dbReference type="Proteomes" id="UP000775213">
    <property type="component" value="Unassembled WGS sequence"/>
</dbReference>
<proteinExistence type="predicted"/>
<comment type="caution">
    <text evidence="1">The sequence shown here is derived from an EMBL/GenBank/DDBJ whole genome shotgun (WGS) entry which is preliminary data.</text>
</comment>
<evidence type="ECO:0000313" key="1">
    <source>
        <dbReference type="EMBL" id="KAH0448137.1"/>
    </source>
</evidence>
<gene>
    <name evidence="1" type="ORF">IEQ34_021937</name>
</gene>
<sequence>MVQPDEHKTEKVGKSGTIWSFVGATRIFVLFEGCVVDQAGGSPEPVRHIGWFSQPCWNPII</sequence>
<dbReference type="EMBL" id="JAGFBR010000019">
    <property type="protein sequence ID" value="KAH0448137.1"/>
    <property type="molecule type" value="Genomic_DNA"/>
</dbReference>
<name>A0AAV7FW84_DENCH</name>
<reference evidence="1 2" key="1">
    <citation type="journal article" date="2021" name="Hortic Res">
        <title>Chromosome-scale assembly of the Dendrobium chrysotoxum genome enhances the understanding of orchid evolution.</title>
        <authorList>
            <person name="Zhang Y."/>
            <person name="Zhang G.Q."/>
            <person name="Zhang D."/>
            <person name="Liu X.D."/>
            <person name="Xu X.Y."/>
            <person name="Sun W.H."/>
            <person name="Yu X."/>
            <person name="Zhu X."/>
            <person name="Wang Z.W."/>
            <person name="Zhao X."/>
            <person name="Zhong W.Y."/>
            <person name="Chen H."/>
            <person name="Yin W.L."/>
            <person name="Huang T."/>
            <person name="Niu S.C."/>
            <person name="Liu Z.J."/>
        </authorList>
    </citation>
    <scope>NUCLEOTIDE SEQUENCE [LARGE SCALE GENOMIC DNA]</scope>
    <source>
        <strain evidence="1">Lindl</strain>
    </source>
</reference>